<dbReference type="InterPro" id="IPR013083">
    <property type="entry name" value="Znf_RING/FYVE/PHD"/>
</dbReference>
<keyword evidence="2 4" id="KW-0863">Zinc-finger</keyword>
<accession>A0A0C3VK35</accession>
<evidence type="ECO:0000313" key="10">
    <source>
        <dbReference type="EnsemblPlants" id="AES71732"/>
    </source>
</evidence>
<keyword evidence="3" id="KW-0862">Zinc</keyword>
<evidence type="ECO:0000313" key="11">
    <source>
        <dbReference type="Proteomes" id="UP000002051"/>
    </source>
</evidence>
<dbReference type="KEGG" id="mtr:11429054"/>
<dbReference type="eggNOG" id="ENOG502S1HM">
    <property type="taxonomic scope" value="Eukaryota"/>
</dbReference>
<keyword evidence="8" id="KW-0238">DNA-binding</keyword>
<dbReference type="STRING" id="3880.G7J835"/>
<dbReference type="Gene3D" id="3.30.40.10">
    <property type="entry name" value="Zinc/RING finger domain, C3HC4 (zinc finger)"/>
    <property type="match status" value="1"/>
</dbReference>
<dbReference type="Proteomes" id="UP000002051">
    <property type="component" value="Chromosome 3"/>
</dbReference>
<feature type="compositionally biased region" description="Polar residues" evidence="5">
    <location>
        <begin position="16"/>
        <end position="30"/>
    </location>
</feature>
<dbReference type="EMBL" id="PSQE01000003">
    <property type="protein sequence ID" value="RHN69042.1"/>
    <property type="molecule type" value="Genomic_DNA"/>
</dbReference>
<dbReference type="GO" id="GO:0008270">
    <property type="term" value="F:zinc ion binding"/>
    <property type="evidence" value="ECO:0007669"/>
    <property type="project" value="UniProtKB-KW"/>
</dbReference>
<dbReference type="PROSITE" id="PS01359">
    <property type="entry name" value="ZF_PHD_1"/>
    <property type="match status" value="1"/>
</dbReference>
<dbReference type="HOGENOM" id="CLU_049107_0_0_1"/>
<evidence type="ECO:0000259" key="6">
    <source>
        <dbReference type="PROSITE" id="PS50016"/>
    </source>
</evidence>
<dbReference type="PANTHER" id="PTHR47863:SF5">
    <property type="entry name" value="HOMEODOMAIN-LIKE PROTEIN WITH RING_FYVE_PHD-TYPE ZINC FINGER DOMAIN-CONTAINING PROTEIN-RELATED"/>
    <property type="match status" value="1"/>
</dbReference>
<reference evidence="12" key="4">
    <citation type="journal article" date="2018" name="Nat. Plants">
        <title>Whole-genome landscape of Medicago truncatula symbiotic genes.</title>
        <authorList>
            <person name="Pecrix Y."/>
            <person name="Staton S.E."/>
            <person name="Sallet E."/>
            <person name="Lelandais-Briere C."/>
            <person name="Moreau S."/>
            <person name="Carrere S."/>
            <person name="Blein T."/>
            <person name="Jardinaud M.F."/>
            <person name="Latrasse D."/>
            <person name="Zouine M."/>
            <person name="Zahm M."/>
            <person name="Kreplak J."/>
            <person name="Mayjonade B."/>
            <person name="Satge C."/>
            <person name="Perez M."/>
            <person name="Cauet S."/>
            <person name="Marande W."/>
            <person name="Chantry-Darmon C."/>
            <person name="Lopez-Roques C."/>
            <person name="Bouchez O."/>
            <person name="Berard A."/>
            <person name="Debelle F."/>
            <person name="Munos S."/>
            <person name="Bendahmane A."/>
            <person name="Berges H."/>
            <person name="Niebel A."/>
            <person name="Buitink J."/>
            <person name="Frugier F."/>
            <person name="Benhamed M."/>
            <person name="Crespi M."/>
            <person name="Gouzy J."/>
            <person name="Gamas P."/>
        </authorList>
    </citation>
    <scope>NUCLEOTIDE SEQUENCE [LARGE SCALE GENOMIC DNA]</scope>
    <source>
        <strain evidence="12">cv. Jemalong A17</strain>
    </source>
</reference>
<feature type="compositionally biased region" description="Basic and acidic residues" evidence="5">
    <location>
        <begin position="146"/>
        <end position="157"/>
    </location>
</feature>
<dbReference type="GO" id="GO:0003677">
    <property type="term" value="F:DNA binding"/>
    <property type="evidence" value="ECO:0007669"/>
    <property type="project" value="UniProtKB-KW"/>
</dbReference>
<dbReference type="InterPro" id="IPR001005">
    <property type="entry name" value="SANT/Myb"/>
</dbReference>
<name>G7J835_MEDTR</name>
<feature type="region of interest" description="Disordered" evidence="5">
    <location>
        <begin position="146"/>
        <end position="281"/>
    </location>
</feature>
<dbReference type="OrthoDB" id="608866at2759"/>
<keyword evidence="11" id="KW-1185">Reference proteome</keyword>
<dbReference type="PANTHER" id="PTHR47863">
    <property type="entry name" value="RING/FYVE/PHD ZINC FINGER SUPERFAMILY PROTEIN"/>
    <property type="match status" value="1"/>
</dbReference>
<feature type="region of interest" description="Disordered" evidence="5">
    <location>
        <begin position="1"/>
        <end position="60"/>
    </location>
</feature>
<gene>
    <name evidence="10" type="primary">11429054</name>
    <name evidence="8" type="ordered locus">MTR_3g082160</name>
    <name evidence="9" type="ORF">MtrunA17_Chr3g0120481</name>
</gene>
<dbReference type="SUPFAM" id="SSF57903">
    <property type="entry name" value="FYVE/PHD zinc finger"/>
    <property type="match status" value="1"/>
</dbReference>
<keyword evidence="1" id="KW-0479">Metal-binding</keyword>
<feature type="compositionally biased region" description="Gly residues" evidence="5">
    <location>
        <begin position="251"/>
        <end position="260"/>
    </location>
</feature>
<feature type="domain" description="PHD-type" evidence="6">
    <location>
        <begin position="70"/>
        <end position="120"/>
    </location>
</feature>
<evidence type="ECO:0000256" key="4">
    <source>
        <dbReference type="PROSITE-ProRule" id="PRU00146"/>
    </source>
</evidence>
<evidence type="ECO:0000256" key="5">
    <source>
        <dbReference type="SAM" id="MobiDB-lite"/>
    </source>
</evidence>
<feature type="compositionally biased region" description="Basic and acidic residues" evidence="5">
    <location>
        <begin position="166"/>
        <end position="175"/>
    </location>
</feature>
<feature type="compositionally biased region" description="Basic and acidic residues" evidence="5">
    <location>
        <begin position="214"/>
        <end position="229"/>
    </location>
</feature>
<reference evidence="10" key="3">
    <citation type="submission" date="2015-04" db="UniProtKB">
        <authorList>
            <consortium name="EnsemblPlants"/>
        </authorList>
    </citation>
    <scope>IDENTIFICATION</scope>
    <source>
        <strain evidence="10">cv. Jemalong A17</strain>
    </source>
</reference>
<dbReference type="SMART" id="SM00717">
    <property type="entry name" value="SANT"/>
    <property type="match status" value="1"/>
</dbReference>
<dbReference type="InterPro" id="IPR001965">
    <property type="entry name" value="Znf_PHD"/>
</dbReference>
<evidence type="ECO:0000256" key="3">
    <source>
        <dbReference type="ARBA" id="ARBA00022833"/>
    </source>
</evidence>
<evidence type="ECO:0000256" key="2">
    <source>
        <dbReference type="ARBA" id="ARBA00022771"/>
    </source>
</evidence>
<dbReference type="EnsemblPlants" id="AES71732">
    <property type="protein sequence ID" value="AES71732"/>
    <property type="gene ID" value="MTR_3g082160"/>
</dbReference>
<feature type="compositionally biased region" description="Basic residues" evidence="5">
    <location>
        <begin position="1"/>
        <end position="15"/>
    </location>
</feature>
<dbReference type="Gramene" id="rna17469">
    <property type="protein sequence ID" value="RHN69042.1"/>
    <property type="gene ID" value="gene17469"/>
</dbReference>
<proteinExistence type="predicted"/>
<evidence type="ECO:0000256" key="1">
    <source>
        <dbReference type="ARBA" id="ARBA00022723"/>
    </source>
</evidence>
<dbReference type="SMART" id="SM00249">
    <property type="entry name" value="PHD"/>
    <property type="match status" value="1"/>
</dbReference>
<reference evidence="8 11" key="1">
    <citation type="journal article" date="2011" name="Nature">
        <title>The Medicago genome provides insight into the evolution of rhizobial symbioses.</title>
        <authorList>
            <person name="Young N.D."/>
            <person name="Debelle F."/>
            <person name="Oldroyd G.E."/>
            <person name="Geurts R."/>
            <person name="Cannon S.B."/>
            <person name="Udvardi M.K."/>
            <person name="Benedito V.A."/>
            <person name="Mayer K.F."/>
            <person name="Gouzy J."/>
            <person name="Schoof H."/>
            <person name="Van de Peer Y."/>
            <person name="Proost S."/>
            <person name="Cook D.R."/>
            <person name="Meyers B.C."/>
            <person name="Spannagl M."/>
            <person name="Cheung F."/>
            <person name="De Mita S."/>
            <person name="Krishnakumar V."/>
            <person name="Gundlach H."/>
            <person name="Zhou S."/>
            <person name="Mudge J."/>
            <person name="Bharti A.K."/>
            <person name="Murray J.D."/>
            <person name="Naoumkina M.A."/>
            <person name="Rosen B."/>
            <person name="Silverstein K.A."/>
            <person name="Tang H."/>
            <person name="Rombauts S."/>
            <person name="Zhao P.X."/>
            <person name="Zhou P."/>
            <person name="Barbe V."/>
            <person name="Bardou P."/>
            <person name="Bechner M."/>
            <person name="Bellec A."/>
            <person name="Berger A."/>
            <person name="Berges H."/>
            <person name="Bidwell S."/>
            <person name="Bisseling T."/>
            <person name="Choisne N."/>
            <person name="Couloux A."/>
            <person name="Denny R."/>
            <person name="Deshpande S."/>
            <person name="Dai X."/>
            <person name="Doyle J.J."/>
            <person name="Dudez A.M."/>
            <person name="Farmer A.D."/>
            <person name="Fouteau S."/>
            <person name="Franken C."/>
            <person name="Gibelin C."/>
            <person name="Gish J."/>
            <person name="Goldstein S."/>
            <person name="Gonzalez A.J."/>
            <person name="Green P.J."/>
            <person name="Hallab A."/>
            <person name="Hartog M."/>
            <person name="Hua A."/>
            <person name="Humphray S.J."/>
            <person name="Jeong D.H."/>
            <person name="Jing Y."/>
            <person name="Jocker A."/>
            <person name="Kenton S.M."/>
            <person name="Kim D.J."/>
            <person name="Klee K."/>
            <person name="Lai H."/>
            <person name="Lang C."/>
            <person name="Lin S."/>
            <person name="Macmil S.L."/>
            <person name="Magdelenat G."/>
            <person name="Matthews L."/>
            <person name="McCorrison J."/>
            <person name="Monaghan E.L."/>
            <person name="Mun J.H."/>
            <person name="Najar F.Z."/>
            <person name="Nicholson C."/>
            <person name="Noirot C."/>
            <person name="O'Bleness M."/>
            <person name="Paule C.R."/>
            <person name="Poulain J."/>
            <person name="Prion F."/>
            <person name="Qin B."/>
            <person name="Qu C."/>
            <person name="Retzel E.F."/>
            <person name="Riddle C."/>
            <person name="Sallet E."/>
            <person name="Samain S."/>
            <person name="Samson N."/>
            <person name="Sanders I."/>
            <person name="Saurat O."/>
            <person name="Scarpelli C."/>
            <person name="Schiex T."/>
            <person name="Segurens B."/>
            <person name="Severin A.J."/>
            <person name="Sherrier D.J."/>
            <person name="Shi R."/>
            <person name="Sims S."/>
            <person name="Singer S.R."/>
            <person name="Sinharoy S."/>
            <person name="Sterck L."/>
            <person name="Viollet A."/>
            <person name="Wang B.B."/>
            <person name="Wang K."/>
            <person name="Wang M."/>
            <person name="Wang X."/>
            <person name="Warfsmann J."/>
            <person name="Weissenbach J."/>
            <person name="White D.D."/>
            <person name="White J.D."/>
            <person name="Wiley G.B."/>
            <person name="Wincker P."/>
            <person name="Xing Y."/>
            <person name="Yang L."/>
            <person name="Yao Z."/>
            <person name="Ying F."/>
            <person name="Zhai J."/>
            <person name="Zhou L."/>
            <person name="Zuber A."/>
            <person name="Denarie J."/>
            <person name="Dixon R.A."/>
            <person name="May G.D."/>
            <person name="Schwartz D.C."/>
            <person name="Rogers J."/>
            <person name="Quetier F."/>
            <person name="Town C.D."/>
            <person name="Roe B.A."/>
        </authorList>
    </citation>
    <scope>NUCLEOTIDE SEQUENCE [LARGE SCALE GENOMIC DNA]</scope>
    <source>
        <strain evidence="8">A17</strain>
        <strain evidence="10 11">cv. Jemalong A17</strain>
    </source>
</reference>
<feature type="domain" description="Myb-like" evidence="7">
    <location>
        <begin position="287"/>
        <end position="347"/>
    </location>
</feature>
<dbReference type="Gene3D" id="1.10.10.60">
    <property type="entry name" value="Homeodomain-like"/>
    <property type="match status" value="1"/>
</dbReference>
<dbReference type="InterPro" id="IPR011011">
    <property type="entry name" value="Znf_FYVE_PHD"/>
</dbReference>
<dbReference type="PaxDb" id="3880-AES71732"/>
<dbReference type="InterPro" id="IPR019787">
    <property type="entry name" value="Znf_PHD-finger"/>
</dbReference>
<dbReference type="AlphaFoldDB" id="G7J835"/>
<sequence>MRKKSVVSGIRHRRSITPSTASPIPLLSTTNDDHNATVYNSNSDGDDNHHTHTPFPDSVPETVPVDSLDDNICITCNKLGGELLVCSQTDCPVSVHVTCIGSEPKFDDSGNFFCPYCAYKRALKKTRELREKAVLAKKALSSFLEKHQTVHKDKEEQPVEPEPETVQDHVNRNEPEANEPEVDEPKVSHSEEESNNDKENDEEKVSVSGSSVSETKDSDYEVSVAEKKVRASVKRKAAPVKKALLRERKNGGGGGGSGGGDDIDEEEVTSSRTSSLRKRVTKQNILTGKRKRLNWTAEEEKVLKEGVLKFATEDQNIPWRKILEFGCCVFDKTRTPVDLKDKWRKITSKQGCK</sequence>
<reference evidence="8 11" key="2">
    <citation type="journal article" date="2014" name="BMC Genomics">
        <title>An improved genome release (version Mt4.0) for the model legume Medicago truncatula.</title>
        <authorList>
            <person name="Tang H."/>
            <person name="Krishnakumar V."/>
            <person name="Bidwell S."/>
            <person name="Rosen B."/>
            <person name="Chan A."/>
            <person name="Zhou S."/>
            <person name="Gentzbittel L."/>
            <person name="Childs K.L."/>
            <person name="Yandell M."/>
            <person name="Gundlach H."/>
            <person name="Mayer K.F."/>
            <person name="Schwartz D.C."/>
            <person name="Town C.D."/>
        </authorList>
    </citation>
    <scope>GENOME REANNOTATION</scope>
    <source>
        <strain evidence="10 11">cv. Jemalong A17</strain>
    </source>
</reference>
<evidence type="ECO:0000313" key="8">
    <source>
        <dbReference type="EMBL" id="AES71732.2"/>
    </source>
</evidence>
<reference evidence="9" key="5">
    <citation type="journal article" date="2018" name="Nat. Plants">
        <title>Whole-genome landscape of Medicago truncatula symbiotic genes.</title>
        <authorList>
            <person name="Pecrix Y."/>
            <person name="Gamas P."/>
            <person name="Carrere S."/>
        </authorList>
    </citation>
    <scope>NUCLEOTIDE SEQUENCE</scope>
    <source>
        <tissue evidence="9">Leaves</tissue>
    </source>
</reference>
<dbReference type="InterPro" id="IPR009057">
    <property type="entry name" value="Homeodomain-like_sf"/>
</dbReference>
<feature type="compositionally biased region" description="Basic and acidic residues" evidence="5">
    <location>
        <begin position="183"/>
        <end position="205"/>
    </location>
</feature>
<dbReference type="Proteomes" id="UP000265566">
    <property type="component" value="Chromosome 3"/>
</dbReference>
<dbReference type="SUPFAM" id="SSF46689">
    <property type="entry name" value="Homeodomain-like"/>
    <property type="match status" value="1"/>
</dbReference>
<evidence type="ECO:0000259" key="7">
    <source>
        <dbReference type="PROSITE" id="PS50090"/>
    </source>
</evidence>
<evidence type="ECO:0000313" key="12">
    <source>
        <dbReference type="Proteomes" id="UP000265566"/>
    </source>
</evidence>
<dbReference type="PROSITE" id="PS50016">
    <property type="entry name" value="ZF_PHD_2"/>
    <property type="match status" value="1"/>
</dbReference>
<evidence type="ECO:0000313" key="9">
    <source>
        <dbReference type="EMBL" id="RHN69042.1"/>
    </source>
</evidence>
<dbReference type="EMBL" id="CM001219">
    <property type="protein sequence ID" value="AES71732.2"/>
    <property type="molecule type" value="Genomic_DNA"/>
</dbReference>
<dbReference type="CDD" id="cd11660">
    <property type="entry name" value="SANT_TRF"/>
    <property type="match status" value="1"/>
</dbReference>
<protein>
    <submittedName>
        <fullName evidence="8">Myb-like DNA-binding domain protein</fullName>
    </submittedName>
    <submittedName>
        <fullName evidence="9">Putative transcription factor MYB-HB-like family</fullName>
    </submittedName>
</protein>
<organism evidence="8 11">
    <name type="scientific">Medicago truncatula</name>
    <name type="common">Barrel medic</name>
    <name type="synonym">Medicago tribuloides</name>
    <dbReference type="NCBI Taxonomy" id="3880"/>
    <lineage>
        <taxon>Eukaryota</taxon>
        <taxon>Viridiplantae</taxon>
        <taxon>Streptophyta</taxon>
        <taxon>Embryophyta</taxon>
        <taxon>Tracheophyta</taxon>
        <taxon>Spermatophyta</taxon>
        <taxon>Magnoliopsida</taxon>
        <taxon>eudicotyledons</taxon>
        <taxon>Gunneridae</taxon>
        <taxon>Pentapetalae</taxon>
        <taxon>rosids</taxon>
        <taxon>fabids</taxon>
        <taxon>Fabales</taxon>
        <taxon>Fabaceae</taxon>
        <taxon>Papilionoideae</taxon>
        <taxon>50 kb inversion clade</taxon>
        <taxon>NPAAA clade</taxon>
        <taxon>Hologalegina</taxon>
        <taxon>IRL clade</taxon>
        <taxon>Trifolieae</taxon>
        <taxon>Medicago</taxon>
    </lineage>
</organism>
<feature type="compositionally biased region" description="Basic residues" evidence="5">
    <location>
        <begin position="230"/>
        <end position="239"/>
    </location>
</feature>
<dbReference type="InterPro" id="IPR019786">
    <property type="entry name" value="Zinc_finger_PHD-type_CS"/>
</dbReference>
<dbReference type="PROSITE" id="PS50090">
    <property type="entry name" value="MYB_LIKE"/>
    <property type="match status" value="1"/>
</dbReference>
<accession>G7J835</accession>